<sequence>MKLSDYAKKTGISYRTAWRWWKQGNLTGYQLPSGTIIITDDNHSKPDLIACIYARVSSAEDKDNLDRQADRLKDYAVARGYKIYKVVKEVGSGLNDNRQQLAKILVDPNYNVLIVEHKERLARFGTNYLEILLKELDKKLEIVNESEDNQDELMSDLIAIITSFCSRIYGLRRSKRKIEKIIAELKDNGQSC</sequence>
<evidence type="ECO:0000313" key="3">
    <source>
        <dbReference type="Proteomes" id="UP000324917"/>
    </source>
</evidence>
<dbReference type="Gene3D" id="1.10.287.2170">
    <property type="match status" value="1"/>
</dbReference>
<dbReference type="PANTHER" id="PTHR36172:SF1">
    <property type="entry name" value="RESOLVASE-RELATED"/>
    <property type="match status" value="1"/>
</dbReference>
<dbReference type="SUPFAM" id="SSF53041">
    <property type="entry name" value="Resolvase-like"/>
    <property type="match status" value="1"/>
</dbReference>
<dbReference type="FunFam" id="3.40.50.1390:FF:000002">
    <property type="entry name" value="ORF1 in transposon ISC1904"/>
    <property type="match status" value="1"/>
</dbReference>
<dbReference type="GO" id="GO:0003677">
    <property type="term" value="F:DNA binding"/>
    <property type="evidence" value="ECO:0007669"/>
    <property type="project" value="InterPro"/>
</dbReference>
<dbReference type="InterPro" id="IPR041718">
    <property type="entry name" value="IS607_transposase-like"/>
</dbReference>
<evidence type="ECO:0000259" key="1">
    <source>
        <dbReference type="PROSITE" id="PS51736"/>
    </source>
</evidence>
<dbReference type="InterPro" id="IPR048046">
    <property type="entry name" value="Transpos_IS607"/>
</dbReference>
<dbReference type="NCBIfam" id="NF033518">
    <property type="entry name" value="transpos_IS607"/>
    <property type="match status" value="1"/>
</dbReference>
<dbReference type="Pfam" id="PF00239">
    <property type="entry name" value="Resolvase"/>
    <property type="match status" value="1"/>
</dbReference>
<comment type="caution">
    <text evidence="2">The sequence shown here is derived from an EMBL/GenBank/DDBJ whole genome shotgun (WGS) entry which is preliminary data.</text>
</comment>
<dbReference type="EMBL" id="BHVP01000188">
    <property type="protein sequence ID" value="GCA77802.1"/>
    <property type="molecule type" value="Genomic_DNA"/>
</dbReference>
<organism evidence="2 3">
    <name type="scientific">Microcystis aeruginosa NIES-2520</name>
    <dbReference type="NCBI Taxonomy" id="2303982"/>
    <lineage>
        <taxon>Bacteria</taxon>
        <taxon>Bacillati</taxon>
        <taxon>Cyanobacteriota</taxon>
        <taxon>Cyanophyceae</taxon>
        <taxon>Oscillatoriophycideae</taxon>
        <taxon>Chroococcales</taxon>
        <taxon>Microcystaceae</taxon>
        <taxon>Microcystis</taxon>
    </lineage>
</organism>
<name>A0A5A5RXH7_MICAE</name>
<reference evidence="2 3" key="1">
    <citation type="submission" date="2018-09" db="EMBL/GenBank/DDBJ databases">
        <title>Evolutionary history of phycoerythrin pigmentation in the water bloom-forming cyanobacterium Microcystis aeruginosa.</title>
        <authorList>
            <person name="Tanabe Y."/>
            <person name="Tanabe Y."/>
            <person name="Yamaguchi H."/>
        </authorList>
    </citation>
    <scope>NUCLEOTIDE SEQUENCE [LARGE SCALE GENOMIC DNA]</scope>
    <source>
        <strain evidence="2 3">NIES-2520</strain>
    </source>
</reference>
<dbReference type="GO" id="GO:0000150">
    <property type="term" value="F:DNA strand exchange activity"/>
    <property type="evidence" value="ECO:0007669"/>
    <property type="project" value="InterPro"/>
</dbReference>
<dbReference type="InterPro" id="IPR036162">
    <property type="entry name" value="Resolvase-like_N_sf"/>
</dbReference>
<dbReference type="CDD" id="cd03769">
    <property type="entry name" value="SR_IS607_transposase_like"/>
    <property type="match status" value="1"/>
</dbReference>
<evidence type="ECO:0000313" key="2">
    <source>
        <dbReference type="EMBL" id="GCA77802.1"/>
    </source>
</evidence>
<dbReference type="InterPro" id="IPR051491">
    <property type="entry name" value="Recombinase/Transposase-rel"/>
</dbReference>
<dbReference type="Proteomes" id="UP000324917">
    <property type="component" value="Unassembled WGS sequence"/>
</dbReference>
<dbReference type="InterPro" id="IPR006119">
    <property type="entry name" value="Resolv_N"/>
</dbReference>
<dbReference type="PANTHER" id="PTHR36172">
    <property type="match status" value="1"/>
</dbReference>
<proteinExistence type="predicted"/>
<dbReference type="RefSeq" id="WP_149988601.1">
    <property type="nucleotide sequence ID" value="NZ_BHVP01000188.1"/>
</dbReference>
<accession>A0A5A5RXH7</accession>
<gene>
    <name evidence="2" type="ORF">MiTe_04659</name>
</gene>
<feature type="domain" description="Resolvase/invertase-type recombinase catalytic" evidence="1">
    <location>
        <begin position="49"/>
        <end position="189"/>
    </location>
</feature>
<dbReference type="Gene3D" id="3.40.50.1390">
    <property type="entry name" value="Resolvase, N-terminal catalytic domain"/>
    <property type="match status" value="1"/>
</dbReference>
<dbReference type="AlphaFoldDB" id="A0A5A5RXH7"/>
<dbReference type="PROSITE" id="PS51736">
    <property type="entry name" value="RECOMBINASES_3"/>
    <property type="match status" value="1"/>
</dbReference>
<protein>
    <recommendedName>
        <fullName evidence="1">Resolvase/invertase-type recombinase catalytic domain-containing protein</fullName>
    </recommendedName>
</protein>
<dbReference type="SMART" id="SM00857">
    <property type="entry name" value="Resolvase"/>
    <property type="match status" value="1"/>
</dbReference>